<dbReference type="SUPFAM" id="SSF53474">
    <property type="entry name" value="alpha/beta-Hydrolases"/>
    <property type="match status" value="1"/>
</dbReference>
<sequence>MKTTVHSLPPSQACPFHVDAVQYLPEQPYKKGFTLVFFHAMNTHKEQFETAIGYLLQQPHRIRDVWCIGTSMEYSRAAHTFLTSTSHGIDFGSRNLVGLAHSAGSASLFLLQQIQPPIPFHALILMDAAILPIGTPGTRVLTRLFGTWAKTKPNTWSDRAAAHAELSKTAFRRWHPSAVDLFVKHAIGPGDERVPEGAVTLRCSTRQEVAFFLGPTADLVDTPTEIFLHLTKEDKLPIHSLRMTQGSVQIVEGGHMFPQTEPAGCARAIAQALERVWAQLQTRGVEVNPVSRL</sequence>
<dbReference type="EMBL" id="JARKIF010000055">
    <property type="protein sequence ID" value="KAJ7606682.1"/>
    <property type="molecule type" value="Genomic_DNA"/>
</dbReference>
<dbReference type="Gene3D" id="3.40.50.1820">
    <property type="entry name" value="alpha/beta hydrolase"/>
    <property type="match status" value="1"/>
</dbReference>
<protein>
    <recommendedName>
        <fullName evidence="3">AB hydrolase-1 domain-containing protein</fullName>
    </recommendedName>
</protein>
<accession>A0AAD7B0K0</accession>
<evidence type="ECO:0000313" key="2">
    <source>
        <dbReference type="Proteomes" id="UP001221142"/>
    </source>
</evidence>
<dbReference type="Proteomes" id="UP001221142">
    <property type="component" value="Unassembled WGS sequence"/>
</dbReference>
<proteinExistence type="predicted"/>
<evidence type="ECO:0000313" key="1">
    <source>
        <dbReference type="EMBL" id="KAJ7606682.1"/>
    </source>
</evidence>
<evidence type="ECO:0008006" key="3">
    <source>
        <dbReference type="Google" id="ProtNLM"/>
    </source>
</evidence>
<gene>
    <name evidence="1" type="ORF">FB45DRAFT_1040927</name>
</gene>
<keyword evidence="2" id="KW-1185">Reference proteome</keyword>
<reference evidence="1" key="1">
    <citation type="submission" date="2023-03" db="EMBL/GenBank/DDBJ databases">
        <title>Massive genome expansion in bonnet fungi (Mycena s.s.) driven by repeated elements and novel gene families across ecological guilds.</title>
        <authorList>
            <consortium name="Lawrence Berkeley National Laboratory"/>
            <person name="Harder C.B."/>
            <person name="Miyauchi S."/>
            <person name="Viragh M."/>
            <person name="Kuo A."/>
            <person name="Thoen E."/>
            <person name="Andreopoulos B."/>
            <person name="Lu D."/>
            <person name="Skrede I."/>
            <person name="Drula E."/>
            <person name="Henrissat B."/>
            <person name="Morin E."/>
            <person name="Kohler A."/>
            <person name="Barry K."/>
            <person name="LaButti K."/>
            <person name="Morin E."/>
            <person name="Salamov A."/>
            <person name="Lipzen A."/>
            <person name="Mereny Z."/>
            <person name="Hegedus B."/>
            <person name="Baldrian P."/>
            <person name="Stursova M."/>
            <person name="Weitz H."/>
            <person name="Taylor A."/>
            <person name="Grigoriev I.V."/>
            <person name="Nagy L.G."/>
            <person name="Martin F."/>
            <person name="Kauserud H."/>
        </authorList>
    </citation>
    <scope>NUCLEOTIDE SEQUENCE</scope>
    <source>
        <strain evidence="1">9284</strain>
    </source>
</reference>
<comment type="caution">
    <text evidence="1">The sequence shown here is derived from an EMBL/GenBank/DDBJ whole genome shotgun (WGS) entry which is preliminary data.</text>
</comment>
<dbReference type="InterPro" id="IPR029058">
    <property type="entry name" value="AB_hydrolase_fold"/>
</dbReference>
<organism evidence="1 2">
    <name type="scientific">Roridomyces roridus</name>
    <dbReference type="NCBI Taxonomy" id="1738132"/>
    <lineage>
        <taxon>Eukaryota</taxon>
        <taxon>Fungi</taxon>
        <taxon>Dikarya</taxon>
        <taxon>Basidiomycota</taxon>
        <taxon>Agaricomycotina</taxon>
        <taxon>Agaricomycetes</taxon>
        <taxon>Agaricomycetidae</taxon>
        <taxon>Agaricales</taxon>
        <taxon>Marasmiineae</taxon>
        <taxon>Mycenaceae</taxon>
        <taxon>Roridomyces</taxon>
    </lineage>
</organism>
<name>A0AAD7B0K0_9AGAR</name>
<dbReference type="AlphaFoldDB" id="A0AAD7B0K0"/>